<dbReference type="SUPFAM" id="SSF117396">
    <property type="entry name" value="TM1631-like"/>
    <property type="match status" value="1"/>
</dbReference>
<sequence>MADKYFIGTSGWQYDHWRNVLYPEKLGKKKWLSYYAERFNTVEVNSTFYNPIKPKTFSRWYNETPSNFKFTIKGYRVITHFKKLHDVEDDIKAFYERAAPLQHKLGCVLWQLPSNLHKNMELLEEFCKNLDKRKNNVIEFRHVSWFTEDVQSLLQKYKIGYCIISSPELPEIITVTSNILYMRFHGINNWYTEKYGKEKLKDYASKIKKTDAKKVYCYFNNDENGYAVHDAYNLRELLTQDY</sequence>
<dbReference type="OrthoDB" id="35747at2157"/>
<dbReference type="Gene3D" id="3.20.20.410">
    <property type="entry name" value="Protein of unknown function UPF0759"/>
    <property type="match status" value="1"/>
</dbReference>
<name>D7E8A9_METEZ</name>
<evidence type="ECO:0000313" key="2">
    <source>
        <dbReference type="Proteomes" id="UP000000391"/>
    </source>
</evidence>
<dbReference type="PANTHER" id="PTHR30348:SF4">
    <property type="entry name" value="DUF72 DOMAIN-CONTAINING PROTEIN"/>
    <property type="match status" value="1"/>
</dbReference>
<reference evidence="1 2" key="1">
    <citation type="submission" date="2010-06" db="EMBL/GenBank/DDBJ databases">
        <title>Complete sequence chromosome of Methanohalobium evestigatum Z-7303.</title>
        <authorList>
            <consortium name="US DOE Joint Genome Institute"/>
            <person name="Lucas S."/>
            <person name="Copeland A."/>
            <person name="Lapidus A."/>
            <person name="Cheng J.-F."/>
            <person name="Bruce D."/>
            <person name="Goodwin L."/>
            <person name="Pitluck S."/>
            <person name="Saunders E."/>
            <person name="Detter J.C."/>
            <person name="Han C."/>
            <person name="Tapia R."/>
            <person name="Land M."/>
            <person name="Hauser L."/>
            <person name="Kyrpides N."/>
            <person name="Mikhailova N."/>
            <person name="Sieprawska-Lupa M."/>
            <person name="Whitman W.B."/>
            <person name="Anderson I."/>
            <person name="Woyke T."/>
        </authorList>
    </citation>
    <scope>NUCLEOTIDE SEQUENCE [LARGE SCALE GENOMIC DNA]</scope>
    <source>
        <strain evidence="2">ATCC BAA-1072 / DSM 3721 / NBRC 107634 / OCM 161 / Z-7303</strain>
    </source>
</reference>
<dbReference type="STRING" id="644295.Metev_0539"/>
<evidence type="ECO:0008006" key="3">
    <source>
        <dbReference type="Google" id="ProtNLM"/>
    </source>
</evidence>
<dbReference type="Proteomes" id="UP000000391">
    <property type="component" value="Chromosome"/>
</dbReference>
<dbReference type="HOGENOM" id="CLU_046519_0_1_2"/>
<dbReference type="GeneID" id="9346160"/>
<evidence type="ECO:0000313" key="1">
    <source>
        <dbReference type="EMBL" id="ADI73451.1"/>
    </source>
</evidence>
<dbReference type="KEGG" id="mev:Metev_0539"/>
<keyword evidence="2" id="KW-1185">Reference proteome</keyword>
<dbReference type="InterPro" id="IPR002763">
    <property type="entry name" value="DUF72"/>
</dbReference>
<gene>
    <name evidence="1" type="ordered locus">Metev_0539</name>
</gene>
<proteinExistence type="predicted"/>
<dbReference type="PANTHER" id="PTHR30348">
    <property type="entry name" value="UNCHARACTERIZED PROTEIN YECE"/>
    <property type="match status" value="1"/>
</dbReference>
<dbReference type="Pfam" id="PF01904">
    <property type="entry name" value="DUF72"/>
    <property type="match status" value="1"/>
</dbReference>
<dbReference type="InterPro" id="IPR036520">
    <property type="entry name" value="UPF0759_sf"/>
</dbReference>
<protein>
    <recommendedName>
        <fullName evidence="3">DUF72 domain-containing protein</fullName>
    </recommendedName>
</protein>
<dbReference type="RefSeq" id="WP_013194019.1">
    <property type="nucleotide sequence ID" value="NC_014253.1"/>
</dbReference>
<accession>D7E8A9</accession>
<dbReference type="AlphaFoldDB" id="D7E8A9"/>
<organism evidence="1 2">
    <name type="scientific">Methanohalobium evestigatum (strain ATCC BAA-1072 / DSM 3721 / NBRC 107634 / OCM 161 / Z-7303)</name>
    <dbReference type="NCBI Taxonomy" id="644295"/>
    <lineage>
        <taxon>Archaea</taxon>
        <taxon>Methanobacteriati</taxon>
        <taxon>Methanobacteriota</taxon>
        <taxon>Stenosarchaea group</taxon>
        <taxon>Methanomicrobia</taxon>
        <taxon>Methanosarcinales</taxon>
        <taxon>Methanosarcinaceae</taxon>
        <taxon>Methanohalobium</taxon>
    </lineage>
</organism>
<dbReference type="EMBL" id="CP002069">
    <property type="protein sequence ID" value="ADI73451.1"/>
    <property type="molecule type" value="Genomic_DNA"/>
</dbReference>